<dbReference type="STRING" id="756982.G1XRN6"/>
<evidence type="ECO:0000259" key="2">
    <source>
        <dbReference type="PROSITE" id="PS50076"/>
    </source>
</evidence>
<sequence length="453" mass="51368">MADTYYYDLLGIPQTASDIEVKKAYRRQAFISHPDKNPGNSEAHKKFLEVQAPFDSGSFSLLVQVYRVAYPLRESNSGLVPRLEDFGILSDSQLRAHYDQSGREGVDEDGSVDASEMFGRMFSGESFQDWVGDNTILTDIIRLAELHLGGSSAEGGFTMVDSSRLIDDGDSELSYGPFDGDQYRRDIKQRNEEIRDFKIFELQEEMAKKREQRISFVAEKLADKLDVFAKESKKSERKFRIAMEREAEHLKLESFGVHILNTIGDVYKAKATEHGWYRAFGVLSTAYYYPQEKYASAKDTAKTVWNLLDAQKAIREARLDDLDLADAERIKAERGPEEQQFIETIAAGKMLMACWGLVRKDLIGIIKEACNIVLYDERIPYGILERRARAAMIIGEIFSNAHRDANDHVTEGLFEKIVSDSYELAKQRDEKVRDSDVESNGAPESRSSSAMAF</sequence>
<dbReference type="OMA" id="LEMYMQN"/>
<feature type="region of interest" description="Disordered" evidence="1">
    <location>
        <begin position="426"/>
        <end position="453"/>
    </location>
</feature>
<dbReference type="SUPFAM" id="SSF46565">
    <property type="entry name" value="Chaperone J-domain"/>
    <property type="match status" value="1"/>
</dbReference>
<dbReference type="CDD" id="cd06257">
    <property type="entry name" value="DnaJ"/>
    <property type="match status" value="1"/>
</dbReference>
<dbReference type="Pfam" id="PF14308">
    <property type="entry name" value="DnaJ-X"/>
    <property type="match status" value="1"/>
</dbReference>
<evidence type="ECO:0000313" key="3">
    <source>
        <dbReference type="EMBL" id="EGX44158.1"/>
    </source>
</evidence>
<dbReference type="InterPro" id="IPR026894">
    <property type="entry name" value="DnaJ_X"/>
</dbReference>
<keyword evidence="4" id="KW-1185">Reference proteome</keyword>
<dbReference type="Proteomes" id="UP000008784">
    <property type="component" value="Unassembled WGS sequence"/>
</dbReference>
<dbReference type="InterPro" id="IPR001623">
    <property type="entry name" value="DnaJ_domain"/>
</dbReference>
<dbReference type="Gene3D" id="1.10.287.110">
    <property type="entry name" value="DnaJ domain"/>
    <property type="match status" value="1"/>
</dbReference>
<dbReference type="PANTHER" id="PTHR45006:SF1">
    <property type="entry name" value="DNAJ-LIKE PROTEIN 1"/>
    <property type="match status" value="1"/>
</dbReference>
<protein>
    <recommendedName>
        <fullName evidence="2">J domain-containing protein</fullName>
    </recommendedName>
</protein>
<dbReference type="GO" id="GO:0005829">
    <property type="term" value="C:cytosol"/>
    <property type="evidence" value="ECO:0007669"/>
    <property type="project" value="TreeGrafter"/>
</dbReference>
<dbReference type="PANTHER" id="PTHR45006">
    <property type="entry name" value="DNAJ-LIKE PROTEIN 1"/>
    <property type="match status" value="1"/>
</dbReference>
<comment type="caution">
    <text evidence="3">The sequence shown here is derived from an EMBL/GenBank/DDBJ whole genome shotgun (WGS) entry which is preliminary data.</text>
</comment>
<dbReference type="Pfam" id="PF00226">
    <property type="entry name" value="DnaJ"/>
    <property type="match status" value="1"/>
</dbReference>
<dbReference type="OrthoDB" id="10250354at2759"/>
<dbReference type="PROSITE" id="PS50076">
    <property type="entry name" value="DNAJ_2"/>
    <property type="match status" value="1"/>
</dbReference>
<dbReference type="RefSeq" id="XP_011127134.1">
    <property type="nucleotide sequence ID" value="XM_011128832.1"/>
</dbReference>
<feature type="domain" description="J" evidence="2">
    <location>
        <begin position="5"/>
        <end position="102"/>
    </location>
</feature>
<name>G1XRN6_ARTOA</name>
<dbReference type="InterPro" id="IPR036869">
    <property type="entry name" value="J_dom_sf"/>
</dbReference>
<evidence type="ECO:0000256" key="1">
    <source>
        <dbReference type="SAM" id="MobiDB-lite"/>
    </source>
</evidence>
<dbReference type="EMBL" id="ADOT01000306">
    <property type="protein sequence ID" value="EGX44158.1"/>
    <property type="molecule type" value="Genomic_DNA"/>
</dbReference>
<accession>G1XRN6</accession>
<proteinExistence type="predicted"/>
<dbReference type="GO" id="GO:0016558">
    <property type="term" value="P:protein import into peroxisome matrix"/>
    <property type="evidence" value="ECO:0007669"/>
    <property type="project" value="TreeGrafter"/>
</dbReference>
<dbReference type="InParanoid" id="G1XRN6"/>
<gene>
    <name evidence="3" type="ORF">AOL_s00210g30</name>
</gene>
<dbReference type="HOGENOM" id="CLU_025145_3_1_1"/>
<dbReference type="PRINTS" id="PR00625">
    <property type="entry name" value="JDOMAIN"/>
</dbReference>
<dbReference type="GeneID" id="22898312"/>
<dbReference type="AlphaFoldDB" id="G1XRN6"/>
<dbReference type="eggNOG" id="KOG0691">
    <property type="taxonomic scope" value="Eukaryota"/>
</dbReference>
<reference evidence="3 4" key="1">
    <citation type="journal article" date="2011" name="PLoS Pathog.">
        <title>Genomic and proteomic analyses of the fungus Arthrobotrys oligospora provide insights into nematode-trap formation.</title>
        <authorList>
            <person name="Yang J."/>
            <person name="Wang L."/>
            <person name="Ji X."/>
            <person name="Feng Y."/>
            <person name="Li X."/>
            <person name="Zou C."/>
            <person name="Xu J."/>
            <person name="Ren Y."/>
            <person name="Mi Q."/>
            <person name="Wu J."/>
            <person name="Liu S."/>
            <person name="Liu Y."/>
            <person name="Huang X."/>
            <person name="Wang H."/>
            <person name="Niu X."/>
            <person name="Li J."/>
            <person name="Liang L."/>
            <person name="Luo Y."/>
            <person name="Ji K."/>
            <person name="Zhou W."/>
            <person name="Yu Z."/>
            <person name="Li G."/>
            <person name="Liu Y."/>
            <person name="Li L."/>
            <person name="Qiao M."/>
            <person name="Feng L."/>
            <person name="Zhang K.-Q."/>
        </authorList>
    </citation>
    <scope>NUCLEOTIDE SEQUENCE [LARGE SCALE GENOMIC DNA]</scope>
    <source>
        <strain evidence="4">ATCC 24927 / CBS 115.81 / DSM 1491</strain>
    </source>
</reference>
<evidence type="ECO:0000313" key="4">
    <source>
        <dbReference type="Proteomes" id="UP000008784"/>
    </source>
</evidence>
<feature type="compositionally biased region" description="Basic and acidic residues" evidence="1">
    <location>
        <begin position="426"/>
        <end position="436"/>
    </location>
</feature>
<dbReference type="InterPro" id="IPR052814">
    <property type="entry name" value="Peroxisomal_DnaJ"/>
</dbReference>
<organism evidence="3 4">
    <name type="scientific">Arthrobotrys oligospora (strain ATCC 24927 / CBS 115.81 / DSM 1491)</name>
    <name type="common">Nematode-trapping fungus</name>
    <name type="synonym">Didymozoophaga oligospora</name>
    <dbReference type="NCBI Taxonomy" id="756982"/>
    <lineage>
        <taxon>Eukaryota</taxon>
        <taxon>Fungi</taxon>
        <taxon>Dikarya</taxon>
        <taxon>Ascomycota</taxon>
        <taxon>Pezizomycotina</taxon>
        <taxon>Orbiliomycetes</taxon>
        <taxon>Orbiliales</taxon>
        <taxon>Orbiliaceae</taxon>
        <taxon>Orbilia</taxon>
        <taxon>Orbilia oligospora</taxon>
    </lineage>
</organism>
<dbReference type="SMART" id="SM00271">
    <property type="entry name" value="DnaJ"/>
    <property type="match status" value="1"/>
</dbReference>